<sequence length="61" mass="7252">MDDLFRKYIDMEVKVEFDRREYADTQSQDTKRFRVIGVHNEDADDLPMSVGVELLSRELQT</sequence>
<evidence type="ECO:0000313" key="1">
    <source>
        <dbReference type="EMBL" id="SIS16608.1"/>
    </source>
</evidence>
<keyword evidence="2" id="KW-1185">Reference proteome</keyword>
<evidence type="ECO:0000313" key="2">
    <source>
        <dbReference type="Proteomes" id="UP000185936"/>
    </source>
</evidence>
<proteinExistence type="predicted"/>
<name>A0A1N7GVZ2_9EURY</name>
<reference evidence="2" key="1">
    <citation type="submission" date="2017-01" db="EMBL/GenBank/DDBJ databases">
        <authorList>
            <person name="Varghese N."/>
            <person name="Submissions S."/>
        </authorList>
    </citation>
    <scope>NUCLEOTIDE SEQUENCE [LARGE SCALE GENOMIC DNA]</scope>
    <source>
        <strain evidence="2">type strain: HArc-</strain>
    </source>
</reference>
<accession>A0A1N7GVZ2</accession>
<dbReference type="EMBL" id="FTNR01000016">
    <property type="protein sequence ID" value="SIS16608.1"/>
    <property type="molecule type" value="Genomic_DNA"/>
</dbReference>
<organism evidence="1 2">
    <name type="scientific">Natronorubrum thiooxidans</name>
    <dbReference type="NCBI Taxonomy" id="308853"/>
    <lineage>
        <taxon>Archaea</taxon>
        <taxon>Methanobacteriati</taxon>
        <taxon>Methanobacteriota</taxon>
        <taxon>Stenosarchaea group</taxon>
        <taxon>Halobacteria</taxon>
        <taxon>Halobacteriales</taxon>
        <taxon>Natrialbaceae</taxon>
        <taxon>Natronorubrum</taxon>
    </lineage>
</organism>
<protein>
    <submittedName>
        <fullName evidence="1">Uncharacterized protein</fullName>
    </submittedName>
</protein>
<gene>
    <name evidence="1" type="ORF">SAMN05421752_11614</name>
</gene>
<dbReference type="Proteomes" id="UP000185936">
    <property type="component" value="Unassembled WGS sequence"/>
</dbReference>
<dbReference type="AlphaFoldDB" id="A0A1N7GVZ2"/>